<name>K0TMU0_THAOC</name>
<dbReference type="AlphaFoldDB" id="K0TMU0"/>
<keyword evidence="2" id="KW-1185">Reference proteome</keyword>
<accession>K0TMU0</accession>
<evidence type="ECO:0000313" key="2">
    <source>
        <dbReference type="Proteomes" id="UP000266841"/>
    </source>
</evidence>
<dbReference type="Proteomes" id="UP000266841">
    <property type="component" value="Unassembled WGS sequence"/>
</dbReference>
<comment type="caution">
    <text evidence="1">The sequence shown here is derived from an EMBL/GenBank/DDBJ whole genome shotgun (WGS) entry which is preliminary data.</text>
</comment>
<evidence type="ECO:0000313" key="1">
    <source>
        <dbReference type="EMBL" id="EJK76516.1"/>
    </source>
</evidence>
<gene>
    <name evidence="1" type="ORF">THAOC_01720</name>
</gene>
<sequence>MMGNAPPFLSVLASGEMVAPRSPEAAVEPTFWVSAAPGATSTLEPSEPRRPRPYAAAAVAASREEYKQIRCGVACAWKGAAWTMVVAVGRERGLEVVLGKNVPYSQSPEDHNGATALATSYYADPSYSKLNRDGRVPMEDRKGAFSQFRPKNLMINVRGEGYL</sequence>
<protein>
    <submittedName>
        <fullName evidence="1">Uncharacterized protein</fullName>
    </submittedName>
</protein>
<proteinExistence type="predicted"/>
<dbReference type="EMBL" id="AGNL01002064">
    <property type="protein sequence ID" value="EJK76516.1"/>
    <property type="molecule type" value="Genomic_DNA"/>
</dbReference>
<organism evidence="1 2">
    <name type="scientific">Thalassiosira oceanica</name>
    <name type="common">Marine diatom</name>
    <dbReference type="NCBI Taxonomy" id="159749"/>
    <lineage>
        <taxon>Eukaryota</taxon>
        <taxon>Sar</taxon>
        <taxon>Stramenopiles</taxon>
        <taxon>Ochrophyta</taxon>
        <taxon>Bacillariophyta</taxon>
        <taxon>Coscinodiscophyceae</taxon>
        <taxon>Thalassiosirophycidae</taxon>
        <taxon>Thalassiosirales</taxon>
        <taxon>Thalassiosiraceae</taxon>
        <taxon>Thalassiosira</taxon>
    </lineage>
</organism>
<reference evidence="1 2" key="1">
    <citation type="journal article" date="2012" name="Genome Biol.">
        <title>Genome and low-iron response of an oceanic diatom adapted to chronic iron limitation.</title>
        <authorList>
            <person name="Lommer M."/>
            <person name="Specht M."/>
            <person name="Roy A.S."/>
            <person name="Kraemer L."/>
            <person name="Andreson R."/>
            <person name="Gutowska M.A."/>
            <person name="Wolf J."/>
            <person name="Bergner S.V."/>
            <person name="Schilhabel M.B."/>
            <person name="Klostermeier U.C."/>
            <person name="Beiko R.G."/>
            <person name="Rosenstiel P."/>
            <person name="Hippler M."/>
            <person name="Laroche J."/>
        </authorList>
    </citation>
    <scope>NUCLEOTIDE SEQUENCE [LARGE SCALE GENOMIC DNA]</scope>
    <source>
        <strain evidence="1 2">CCMP1005</strain>
    </source>
</reference>